<accession>A0ABP1GSR1</accession>
<comment type="caution">
    <text evidence="1">The sequence shown here is derived from an EMBL/GenBank/DDBJ whole genome shotgun (WGS) entry which is preliminary data.</text>
</comment>
<dbReference type="EMBL" id="CAXDID020000009">
    <property type="protein sequence ID" value="CAL5978865.1"/>
    <property type="molecule type" value="Genomic_DNA"/>
</dbReference>
<reference evidence="1 2" key="1">
    <citation type="submission" date="2024-07" db="EMBL/GenBank/DDBJ databases">
        <authorList>
            <person name="Akdeniz Z."/>
        </authorList>
    </citation>
    <scope>NUCLEOTIDE SEQUENCE [LARGE SCALE GENOMIC DNA]</scope>
</reference>
<proteinExistence type="predicted"/>
<name>A0ABP1GSR1_9EUKA</name>
<keyword evidence="2" id="KW-1185">Reference proteome</keyword>
<protein>
    <submittedName>
        <fullName evidence="1">Uncharacterized protein</fullName>
    </submittedName>
</protein>
<evidence type="ECO:0000313" key="2">
    <source>
        <dbReference type="Proteomes" id="UP001642409"/>
    </source>
</evidence>
<gene>
    <name evidence="1" type="ORF">HINF_LOCUS5012</name>
</gene>
<evidence type="ECO:0000313" key="1">
    <source>
        <dbReference type="EMBL" id="CAL5978865.1"/>
    </source>
</evidence>
<organism evidence="1 2">
    <name type="scientific">Hexamita inflata</name>
    <dbReference type="NCBI Taxonomy" id="28002"/>
    <lineage>
        <taxon>Eukaryota</taxon>
        <taxon>Metamonada</taxon>
        <taxon>Diplomonadida</taxon>
        <taxon>Hexamitidae</taxon>
        <taxon>Hexamitinae</taxon>
        <taxon>Hexamita</taxon>
    </lineage>
</organism>
<dbReference type="Proteomes" id="UP001642409">
    <property type="component" value="Unassembled WGS sequence"/>
</dbReference>
<sequence>MENINIVPAKVQQIEQMSNTLYVQSSSDGKSIVQGIIPKQGSTSINFDKQLLTQGGGQTIQWDMQNIYDQTISTTNSGIKYRMKFALKFPLTDTTHAAWGRYYMQDNNVYFQAATVTAYEPAKAFVQGVSTATPAVPCSITYGDPICISTGAMNSLFPIQDATIQYGGVKDTQLQVNRSSAFQQMILPSDYQSTMHDTWFSGTSYTFDEFVVPLNQAELDVQKCYVTTWNNTYKNSNIIETSSGAFHYIFYRDFFIPLCALHKLFNYSNNLYACALQQTNLQLFIKFQNFSIAKCLVKESLFDVALTGIGSIDLWVQQKTSAQVQNGVQSKDHIAINQKVWDFSPASNNLKVQQEQILPIGHKSVNAIALCMTQEDTNEDDSTYLHQRFTGLASTQIINCLNKAYPRKQNDFIFFSDFNIYRGSKNYSLYTDQLDSINQIRQEFIRSTNASQVYDRGLAPAFTTNFGWLSKYAFILANLEMFSLDEPSHDVNGDGYDSLLNRIILKYNIQEYYGNNEKKPLPADDTGLVSQTNAGFSTIRTMIYQQYDLAQYATLNLALTLCQKLNIILQGYCTVIFQII</sequence>